<evidence type="ECO:0000313" key="3">
    <source>
        <dbReference type="Proteomes" id="UP000291343"/>
    </source>
</evidence>
<proteinExistence type="predicted"/>
<protein>
    <recommendedName>
        <fullName evidence="4">Spaetzle domain-containing protein</fullName>
    </recommendedName>
</protein>
<gene>
    <name evidence="2" type="ORF">LSTR_LSTR001112</name>
</gene>
<dbReference type="OrthoDB" id="10495283at2759"/>
<comment type="caution">
    <text evidence="2">The sequence shown here is derived from an EMBL/GenBank/DDBJ whole genome shotgun (WGS) entry which is preliminary data.</text>
</comment>
<dbReference type="Proteomes" id="UP000291343">
    <property type="component" value="Unassembled WGS sequence"/>
</dbReference>
<evidence type="ECO:0000256" key="1">
    <source>
        <dbReference type="SAM" id="SignalP"/>
    </source>
</evidence>
<name>A0A482X2W6_LAOST</name>
<feature type="signal peptide" evidence="1">
    <location>
        <begin position="1"/>
        <end position="21"/>
    </location>
</feature>
<evidence type="ECO:0008006" key="4">
    <source>
        <dbReference type="Google" id="ProtNLM"/>
    </source>
</evidence>
<organism evidence="2 3">
    <name type="scientific">Laodelphax striatellus</name>
    <name type="common">Small brown planthopper</name>
    <name type="synonym">Delphax striatella</name>
    <dbReference type="NCBI Taxonomy" id="195883"/>
    <lineage>
        <taxon>Eukaryota</taxon>
        <taxon>Metazoa</taxon>
        <taxon>Ecdysozoa</taxon>
        <taxon>Arthropoda</taxon>
        <taxon>Hexapoda</taxon>
        <taxon>Insecta</taxon>
        <taxon>Pterygota</taxon>
        <taxon>Neoptera</taxon>
        <taxon>Paraneoptera</taxon>
        <taxon>Hemiptera</taxon>
        <taxon>Auchenorrhyncha</taxon>
        <taxon>Fulgoroidea</taxon>
        <taxon>Delphacidae</taxon>
        <taxon>Criomorphinae</taxon>
        <taxon>Laodelphax</taxon>
    </lineage>
</organism>
<keyword evidence="3" id="KW-1185">Reference proteome</keyword>
<reference evidence="2 3" key="1">
    <citation type="journal article" date="2017" name="Gigascience">
        <title>Genome sequence of the small brown planthopper, Laodelphax striatellus.</title>
        <authorList>
            <person name="Zhu J."/>
            <person name="Jiang F."/>
            <person name="Wang X."/>
            <person name="Yang P."/>
            <person name="Bao Y."/>
            <person name="Zhao W."/>
            <person name="Wang W."/>
            <person name="Lu H."/>
            <person name="Wang Q."/>
            <person name="Cui N."/>
            <person name="Li J."/>
            <person name="Chen X."/>
            <person name="Luo L."/>
            <person name="Yu J."/>
            <person name="Kang L."/>
            <person name="Cui F."/>
        </authorList>
    </citation>
    <scope>NUCLEOTIDE SEQUENCE [LARGE SCALE GENOMIC DNA]</scope>
    <source>
        <strain evidence="2">Lst14</strain>
    </source>
</reference>
<feature type="chain" id="PRO_5019721588" description="Spaetzle domain-containing protein" evidence="1">
    <location>
        <begin position="22"/>
        <end position="216"/>
    </location>
</feature>
<keyword evidence="1" id="KW-0732">Signal</keyword>
<evidence type="ECO:0000313" key="2">
    <source>
        <dbReference type="EMBL" id="RZF39591.1"/>
    </source>
</evidence>
<dbReference type="EMBL" id="QKKF02019844">
    <property type="protein sequence ID" value="RZF39591.1"/>
    <property type="molecule type" value="Genomic_DNA"/>
</dbReference>
<dbReference type="AlphaFoldDB" id="A0A482X2W6"/>
<accession>A0A482X2W6</accession>
<dbReference type="InParanoid" id="A0A482X2W6"/>
<sequence length="216" mass="24557">MLSAMIVGAIVMFLCFRVADCRPIRRELSYEKNHDASADFGHWEPIRRAISTKTMANMSSNYDPAFVVLSRCDYQSEYCRGNGANQAHLREKSWEVVRVWFLDLDTLKEVYVDLKNHTECTCSSEKSGEKSLWHRVQYHHVEVDDPSNNNAAEDLSTNAIVLGSGEMKAVTQPLISLNDSNRKKSEAETSSGNLRAQRLHLRTILILLLMLTYTSL</sequence>